<keyword evidence="3" id="KW-1185">Reference proteome</keyword>
<name>A0A9P7D5H5_9AGAM</name>
<accession>A0A9P7D5H5</accession>
<evidence type="ECO:0000313" key="2">
    <source>
        <dbReference type="EMBL" id="KAG1779853.1"/>
    </source>
</evidence>
<reference evidence="2" key="1">
    <citation type="journal article" date="2020" name="New Phytol.">
        <title>Comparative genomics reveals dynamic genome evolution in host specialist ectomycorrhizal fungi.</title>
        <authorList>
            <person name="Lofgren L.A."/>
            <person name="Nguyen N.H."/>
            <person name="Vilgalys R."/>
            <person name="Ruytinx J."/>
            <person name="Liao H.L."/>
            <person name="Branco S."/>
            <person name="Kuo A."/>
            <person name="LaButti K."/>
            <person name="Lipzen A."/>
            <person name="Andreopoulos W."/>
            <person name="Pangilinan J."/>
            <person name="Riley R."/>
            <person name="Hundley H."/>
            <person name="Na H."/>
            <person name="Barry K."/>
            <person name="Grigoriev I.V."/>
            <person name="Stajich J.E."/>
            <person name="Kennedy P.G."/>
        </authorList>
    </citation>
    <scope>NUCLEOTIDE SEQUENCE</scope>
    <source>
        <strain evidence="2">DOB743</strain>
    </source>
</reference>
<evidence type="ECO:0000259" key="1">
    <source>
        <dbReference type="Pfam" id="PF18055"/>
    </source>
</evidence>
<proteinExistence type="predicted"/>
<organism evidence="2 3">
    <name type="scientific">Suillus placidus</name>
    <dbReference type="NCBI Taxonomy" id="48579"/>
    <lineage>
        <taxon>Eukaryota</taxon>
        <taxon>Fungi</taxon>
        <taxon>Dikarya</taxon>
        <taxon>Basidiomycota</taxon>
        <taxon>Agaricomycotina</taxon>
        <taxon>Agaricomycetes</taxon>
        <taxon>Agaricomycetidae</taxon>
        <taxon>Boletales</taxon>
        <taxon>Suillineae</taxon>
        <taxon>Suillaceae</taxon>
        <taxon>Suillus</taxon>
    </lineage>
</organism>
<protein>
    <recommendedName>
        <fullName evidence="1">26S proteasome regulatory subunit Rpn6 N-terminal domain-containing protein</fullName>
    </recommendedName>
</protein>
<gene>
    <name evidence="2" type="ORF">EV702DRAFT_1043258</name>
</gene>
<feature type="domain" description="26S proteasome regulatory subunit Rpn6 N-terminal" evidence="1">
    <location>
        <begin position="112"/>
        <end position="145"/>
    </location>
</feature>
<dbReference type="Pfam" id="PF18055">
    <property type="entry name" value="RPN6_N"/>
    <property type="match status" value="1"/>
</dbReference>
<evidence type="ECO:0000313" key="3">
    <source>
        <dbReference type="Proteomes" id="UP000714275"/>
    </source>
</evidence>
<dbReference type="Gene3D" id="1.25.40.570">
    <property type="match status" value="1"/>
</dbReference>
<dbReference type="InterPro" id="IPR040773">
    <property type="entry name" value="Rpn6_N"/>
</dbReference>
<comment type="caution">
    <text evidence="2">The sequence shown here is derived from an EMBL/GenBank/DDBJ whole genome shotgun (WGS) entry which is preliminary data.</text>
</comment>
<dbReference type="AlphaFoldDB" id="A0A9P7D5H5"/>
<dbReference type="EMBL" id="JABBWD010000010">
    <property type="protein sequence ID" value="KAG1779853.1"/>
    <property type="molecule type" value="Genomic_DNA"/>
</dbReference>
<dbReference type="Proteomes" id="UP000714275">
    <property type="component" value="Unassembled WGS sequence"/>
</dbReference>
<sequence length="194" mass="21829">MYYTIPIKAILGFFNPCLVSYTALKSEKISEYLEANYMPDFGTEAAAAPRAPNQIEIFIRWCADFCTRAFNHIKSVVWRCCNDLTTSSTCITATQSNPCTQLFDLTLTDLLVVRTLLNYFNSIPNSQQTQIDVLTHSIQWSKRESNLEHCSTSRVASTVALPEGLTSLLSVKPGESQIGFDNVQHYRETVLLDN</sequence>